<dbReference type="GO" id="GO:0045735">
    <property type="term" value="F:nutrient reservoir activity"/>
    <property type="evidence" value="ECO:0007669"/>
    <property type="project" value="UniProtKB-KW"/>
</dbReference>
<dbReference type="Gene3D" id="2.60.120.10">
    <property type="entry name" value="Jelly Rolls"/>
    <property type="match status" value="2"/>
</dbReference>
<accession>A0AAD8HDM6</accession>
<evidence type="ECO:0000313" key="6">
    <source>
        <dbReference type="Proteomes" id="UP001237642"/>
    </source>
</evidence>
<dbReference type="InterPro" id="IPR011051">
    <property type="entry name" value="RmlC_Cupin_sf"/>
</dbReference>
<keyword evidence="2" id="KW-0708">Seed storage protein</keyword>
<evidence type="ECO:0000256" key="2">
    <source>
        <dbReference type="ARBA" id="ARBA00023129"/>
    </source>
</evidence>
<comment type="caution">
    <text evidence="5">The sequence shown here is derived from an EMBL/GenBank/DDBJ whole genome shotgun (WGS) entry which is preliminary data.</text>
</comment>
<dbReference type="EMBL" id="JAUIZM010000009">
    <property type="protein sequence ID" value="KAK1364628.1"/>
    <property type="molecule type" value="Genomic_DNA"/>
</dbReference>
<reference evidence="5" key="2">
    <citation type="submission" date="2023-05" db="EMBL/GenBank/DDBJ databases">
        <authorList>
            <person name="Schelkunov M.I."/>
        </authorList>
    </citation>
    <scope>NUCLEOTIDE SEQUENCE</scope>
    <source>
        <strain evidence="5">Hsosn_3</strain>
        <tissue evidence="5">Leaf</tissue>
    </source>
</reference>
<feature type="region of interest" description="Disordered" evidence="3">
    <location>
        <begin position="488"/>
        <end position="542"/>
    </location>
</feature>
<dbReference type="InterPro" id="IPR006044">
    <property type="entry name" value="11S_seedstore_pln"/>
</dbReference>
<feature type="compositionally biased region" description="Basic and acidic residues" evidence="3">
    <location>
        <begin position="491"/>
        <end position="513"/>
    </location>
</feature>
<name>A0AAD8HDM6_9APIA</name>
<evidence type="ECO:0000256" key="1">
    <source>
        <dbReference type="ARBA" id="ARBA00022761"/>
    </source>
</evidence>
<evidence type="ECO:0000259" key="4">
    <source>
        <dbReference type="Pfam" id="PF14111"/>
    </source>
</evidence>
<organism evidence="5 6">
    <name type="scientific">Heracleum sosnowskyi</name>
    <dbReference type="NCBI Taxonomy" id="360622"/>
    <lineage>
        <taxon>Eukaryota</taxon>
        <taxon>Viridiplantae</taxon>
        <taxon>Streptophyta</taxon>
        <taxon>Embryophyta</taxon>
        <taxon>Tracheophyta</taxon>
        <taxon>Spermatophyta</taxon>
        <taxon>Magnoliopsida</taxon>
        <taxon>eudicotyledons</taxon>
        <taxon>Gunneridae</taxon>
        <taxon>Pentapetalae</taxon>
        <taxon>asterids</taxon>
        <taxon>campanulids</taxon>
        <taxon>Apiales</taxon>
        <taxon>Apiaceae</taxon>
        <taxon>Apioideae</taxon>
        <taxon>apioid superclade</taxon>
        <taxon>Tordylieae</taxon>
        <taxon>Tordyliinae</taxon>
        <taxon>Heracleum</taxon>
    </lineage>
</organism>
<reference evidence="5" key="1">
    <citation type="submission" date="2023-02" db="EMBL/GenBank/DDBJ databases">
        <title>Genome of toxic invasive species Heracleum sosnowskyi carries increased number of genes despite the absence of recent whole-genome duplications.</title>
        <authorList>
            <person name="Schelkunov M."/>
            <person name="Shtratnikova V."/>
            <person name="Makarenko M."/>
            <person name="Klepikova A."/>
            <person name="Omelchenko D."/>
            <person name="Novikova G."/>
            <person name="Obukhova E."/>
            <person name="Bogdanov V."/>
            <person name="Penin A."/>
            <person name="Logacheva M."/>
        </authorList>
    </citation>
    <scope>NUCLEOTIDE SEQUENCE</scope>
    <source>
        <strain evidence="5">Hsosn_3</strain>
        <tissue evidence="5">Leaf</tissue>
    </source>
</reference>
<dbReference type="InterPro" id="IPR025558">
    <property type="entry name" value="DUF4283"/>
</dbReference>
<dbReference type="Pfam" id="PF14111">
    <property type="entry name" value="DUF4283"/>
    <property type="match status" value="1"/>
</dbReference>
<feature type="region of interest" description="Disordered" evidence="3">
    <location>
        <begin position="224"/>
        <end position="246"/>
    </location>
</feature>
<feature type="compositionally biased region" description="Low complexity" evidence="3">
    <location>
        <begin position="533"/>
        <end position="542"/>
    </location>
</feature>
<sequence length="687" mass="75853">MGSQDSNVGSDGVPVDHDGASLEYGGHVGMETPFAVSGSVLQDIMREQSMVEDLQHVEANPVSEEGYCLGGVGMPSSSGGIPVENVVLEEISSGEENDVFFEDDRAKLERDTVNRAAKAAFAANRDERNELIELRRKFMEMQRLLEKKGISMAELEKGMIKETVAFNVGLADPSMFISGRDEFGLPIFTKNTAYNMFGNGPNRIEDLGRESTGKEVPQVFDTSPEKEDIGVSGVKDSDGKEKHSKPASWSQVVLSAPILSNSVKLDYVPLPDGVKVVAPPIEVLKKGNDKLRNCIVGSISKGNVSFGRVSAFAHRVWDKRGLLSVFQKDNATFIFKFDSELSMNNVLASGTWYIGSTPMLVHAWGIDIHTESVKSIPLWVKLEKIPDCYWTQEGLSNLASVVGRPLGADALTSRLEILPFTKVCVEYIVGNDLPSKIEAMNLNPVTEEMTVVEVVVSYPNKPRVCSGCKALGHIVGACPITKRQWVQKPKVATDDKKGDDEHPVISETDKLDPDVSTPTHNLDNIANDEGNPQGQQQGRQQEQPLIQQFQGGNIFINFDAETLADAFNVNQDLANKLKGENDKRGLIIIAEIELQVDRPERQQQEEESQQRQEKGHSNGLEETRCSVRIRENLDNFDRATIFNPQAGYLIFLNSHHLPILRDVQLSAERGHLEKVIEINTLYALCKA</sequence>
<dbReference type="PANTHER" id="PTHR31286:SF165">
    <property type="entry name" value="DUF4283 DOMAIN-CONTAINING PROTEIN"/>
    <property type="match status" value="1"/>
</dbReference>
<evidence type="ECO:0000313" key="5">
    <source>
        <dbReference type="EMBL" id="KAK1364628.1"/>
    </source>
</evidence>
<keyword evidence="6" id="KW-1185">Reference proteome</keyword>
<evidence type="ECO:0000256" key="3">
    <source>
        <dbReference type="SAM" id="MobiDB-lite"/>
    </source>
</evidence>
<keyword evidence="1" id="KW-0758">Storage protein</keyword>
<dbReference type="PANTHER" id="PTHR31286">
    <property type="entry name" value="GLYCINE-RICH CELL WALL STRUCTURAL PROTEIN 1.8-LIKE"/>
    <property type="match status" value="1"/>
</dbReference>
<dbReference type="PRINTS" id="PR00439">
    <property type="entry name" value="11SGLOBULIN"/>
</dbReference>
<feature type="compositionally biased region" description="Basic and acidic residues" evidence="3">
    <location>
        <begin position="224"/>
        <end position="241"/>
    </location>
</feature>
<dbReference type="Proteomes" id="UP001237642">
    <property type="component" value="Unassembled WGS sequence"/>
</dbReference>
<dbReference type="InterPro" id="IPR014710">
    <property type="entry name" value="RmlC-like_jellyroll"/>
</dbReference>
<dbReference type="SUPFAM" id="SSF51182">
    <property type="entry name" value="RmlC-like cupins"/>
    <property type="match status" value="1"/>
</dbReference>
<feature type="region of interest" description="Disordered" evidence="3">
    <location>
        <begin position="1"/>
        <end position="21"/>
    </location>
</feature>
<dbReference type="InterPro" id="IPR040256">
    <property type="entry name" value="At4g02000-like"/>
</dbReference>
<proteinExistence type="predicted"/>
<gene>
    <name evidence="5" type="ORF">POM88_040189</name>
</gene>
<dbReference type="AlphaFoldDB" id="A0AAD8HDM6"/>
<protein>
    <recommendedName>
        <fullName evidence="4">DUF4283 domain-containing protein</fullName>
    </recommendedName>
</protein>
<feature type="region of interest" description="Disordered" evidence="3">
    <location>
        <begin position="598"/>
        <end position="623"/>
    </location>
</feature>
<feature type="domain" description="DUF4283" evidence="4">
    <location>
        <begin position="288"/>
        <end position="364"/>
    </location>
</feature>